<evidence type="ECO:0000313" key="3">
    <source>
        <dbReference type="Proteomes" id="UP001066276"/>
    </source>
</evidence>
<evidence type="ECO:0000256" key="1">
    <source>
        <dbReference type="SAM" id="MobiDB-lite"/>
    </source>
</evidence>
<name>A0AAV7R2T9_PLEWA</name>
<dbReference type="AlphaFoldDB" id="A0AAV7R2T9"/>
<dbReference type="EMBL" id="JANPWB010000010">
    <property type="protein sequence ID" value="KAJ1145063.1"/>
    <property type="molecule type" value="Genomic_DNA"/>
</dbReference>
<feature type="region of interest" description="Disordered" evidence="1">
    <location>
        <begin position="1"/>
        <end position="22"/>
    </location>
</feature>
<dbReference type="Proteomes" id="UP001066276">
    <property type="component" value="Chromosome 6"/>
</dbReference>
<protein>
    <submittedName>
        <fullName evidence="2">Uncharacterized protein</fullName>
    </submittedName>
</protein>
<reference evidence="2" key="1">
    <citation type="journal article" date="2022" name="bioRxiv">
        <title>Sequencing and chromosome-scale assembly of the giantPleurodeles waltlgenome.</title>
        <authorList>
            <person name="Brown T."/>
            <person name="Elewa A."/>
            <person name="Iarovenko S."/>
            <person name="Subramanian E."/>
            <person name="Araus A.J."/>
            <person name="Petzold A."/>
            <person name="Susuki M."/>
            <person name="Suzuki K.-i.T."/>
            <person name="Hayashi T."/>
            <person name="Toyoda A."/>
            <person name="Oliveira C."/>
            <person name="Osipova E."/>
            <person name="Leigh N.D."/>
            <person name="Simon A."/>
            <person name="Yun M.H."/>
        </authorList>
    </citation>
    <scope>NUCLEOTIDE SEQUENCE</scope>
    <source>
        <strain evidence="2">20211129_DDA</strain>
        <tissue evidence="2">Liver</tissue>
    </source>
</reference>
<sequence>MPVRVGASSGRRPKGRASSRVTCLTSGEDTQATLDLIGNVHDDQQPSTIWGASAFEFMENYEDELLDYEEEEILEEGEIVDEESTMPGRLKKMGDVGRLYSRSLLQHGYSVDYRALVYLLGSEAHRI</sequence>
<organism evidence="2 3">
    <name type="scientific">Pleurodeles waltl</name>
    <name type="common">Iberian ribbed newt</name>
    <dbReference type="NCBI Taxonomy" id="8319"/>
    <lineage>
        <taxon>Eukaryota</taxon>
        <taxon>Metazoa</taxon>
        <taxon>Chordata</taxon>
        <taxon>Craniata</taxon>
        <taxon>Vertebrata</taxon>
        <taxon>Euteleostomi</taxon>
        <taxon>Amphibia</taxon>
        <taxon>Batrachia</taxon>
        <taxon>Caudata</taxon>
        <taxon>Salamandroidea</taxon>
        <taxon>Salamandridae</taxon>
        <taxon>Pleurodelinae</taxon>
        <taxon>Pleurodeles</taxon>
    </lineage>
</organism>
<comment type="caution">
    <text evidence="2">The sequence shown here is derived from an EMBL/GenBank/DDBJ whole genome shotgun (WGS) entry which is preliminary data.</text>
</comment>
<gene>
    <name evidence="2" type="ORF">NDU88_011355</name>
</gene>
<accession>A0AAV7R2T9</accession>
<keyword evidence="3" id="KW-1185">Reference proteome</keyword>
<proteinExistence type="predicted"/>
<evidence type="ECO:0000313" key="2">
    <source>
        <dbReference type="EMBL" id="KAJ1145063.1"/>
    </source>
</evidence>